<evidence type="ECO:0000313" key="3">
    <source>
        <dbReference type="Proteomes" id="UP000291831"/>
    </source>
</evidence>
<dbReference type="Proteomes" id="UP000291831">
    <property type="component" value="Unassembled WGS sequence"/>
</dbReference>
<feature type="domain" description="Bacterial repeat" evidence="1">
    <location>
        <begin position="137"/>
        <end position="189"/>
    </location>
</feature>
<sequence length="236" mass="25039">MAVGSHNYYFEFYDSADDITIRLPSTGTYSGPDVSISTYTVTVTTSGLPSSTSTTAYADGINKGSISGGGTKTLTFDIGTTHSISVDTLFSGGTGVRYVCTNTSQSVSGADSLTFNYKTQYYFTVETEPSELDNPQGSGWYDSGTTATASVSAVGGYTFQYWTGDASGTGLSTTVTMNAPKTATAYYVKMQVGEINFKRYPSAMYNGQNTHVWFQVTNTGNVNGDFLVEVGNLSDG</sequence>
<comment type="caution">
    <text evidence="2">The sequence shown here is derived from an EMBL/GenBank/DDBJ whole genome shotgun (WGS) entry which is preliminary data.</text>
</comment>
<evidence type="ECO:0000313" key="2">
    <source>
        <dbReference type="EMBL" id="RZB32641.1"/>
    </source>
</evidence>
<dbReference type="EMBL" id="RPGO01000005">
    <property type="protein sequence ID" value="RZB32641.1"/>
    <property type="molecule type" value="Genomic_DNA"/>
</dbReference>
<name>A0A8B3S367_9EURY</name>
<dbReference type="Pfam" id="PF18998">
    <property type="entry name" value="Flg_new_2"/>
    <property type="match status" value="1"/>
</dbReference>
<dbReference type="AlphaFoldDB" id="A0A8B3S367"/>
<reference evidence="3" key="1">
    <citation type="submission" date="2019-01" db="EMBL/GenBank/DDBJ databases">
        <title>Anaerobic oxidation of ethane by archaea from a marine hydrocarbon seep.</title>
        <authorList>
            <person name="Musat F."/>
        </authorList>
    </citation>
    <scope>NUCLEOTIDE SEQUENCE [LARGE SCALE GENOMIC DNA]</scope>
</reference>
<protein>
    <recommendedName>
        <fullName evidence="1">Bacterial repeat domain-containing protein</fullName>
    </recommendedName>
</protein>
<organism evidence="2 3">
    <name type="scientific">Candidatus Argoarchaeum ethanivorans</name>
    <dbReference type="NCBI Taxonomy" id="2608793"/>
    <lineage>
        <taxon>Archaea</taxon>
        <taxon>Methanobacteriati</taxon>
        <taxon>Methanobacteriota</taxon>
        <taxon>Stenosarchaea group</taxon>
        <taxon>Methanomicrobia</taxon>
        <taxon>Methanosarcinales</taxon>
        <taxon>Methanosarcinales incertae sedis</taxon>
        <taxon>GOM Arc I cluster</taxon>
        <taxon>Candidatus Argoarchaeum</taxon>
    </lineage>
</organism>
<accession>A0A8B3S367</accession>
<dbReference type="InterPro" id="IPR044060">
    <property type="entry name" value="Bacterial_rp_domain"/>
</dbReference>
<proteinExistence type="predicted"/>
<evidence type="ECO:0000259" key="1">
    <source>
        <dbReference type="Pfam" id="PF18998"/>
    </source>
</evidence>
<gene>
    <name evidence="2" type="ORF">AEth_00319</name>
</gene>